<comment type="similarity">
    <text evidence="2 9">Belongs to the membrane fusion protein (MFP) (TC 8.A.1) family.</text>
</comment>
<dbReference type="PRINTS" id="PR01490">
    <property type="entry name" value="RTXTOXIND"/>
</dbReference>
<evidence type="ECO:0000256" key="3">
    <source>
        <dbReference type="ARBA" id="ARBA00022448"/>
    </source>
</evidence>
<evidence type="ECO:0000256" key="8">
    <source>
        <dbReference type="ARBA" id="ARBA00023136"/>
    </source>
</evidence>
<keyword evidence="3 9" id="KW-0813">Transport</keyword>
<dbReference type="AlphaFoldDB" id="A0A7W4J7E7"/>
<feature type="transmembrane region" description="Helical" evidence="9">
    <location>
        <begin position="56"/>
        <end position="77"/>
    </location>
</feature>
<evidence type="ECO:0000256" key="1">
    <source>
        <dbReference type="ARBA" id="ARBA00004377"/>
    </source>
</evidence>
<comment type="caution">
    <text evidence="11">The sequence shown here is derived from an EMBL/GenBank/DDBJ whole genome shotgun (WGS) entry which is preliminary data.</text>
</comment>
<dbReference type="Pfam" id="PF26002">
    <property type="entry name" value="Beta-barrel_AprE"/>
    <property type="match status" value="1"/>
</dbReference>
<evidence type="ECO:0000259" key="10">
    <source>
        <dbReference type="Pfam" id="PF26002"/>
    </source>
</evidence>
<dbReference type="Gene3D" id="2.40.50.100">
    <property type="match status" value="1"/>
</dbReference>
<dbReference type="InterPro" id="IPR050739">
    <property type="entry name" value="MFP"/>
</dbReference>
<comment type="subcellular location">
    <subcellularLocation>
        <location evidence="1 9">Cell inner membrane</location>
        <topology evidence="1 9">Single-pass membrane protein</topology>
    </subcellularLocation>
</comment>
<keyword evidence="12" id="KW-1185">Reference proteome</keyword>
<evidence type="ECO:0000313" key="11">
    <source>
        <dbReference type="EMBL" id="MBB2176105.1"/>
    </source>
</evidence>
<sequence length="481" mass="51824">MTERRMVPAGDDAMDGYVLPDADDPATPADMPAALLEFHSPSAALTTLPPTASARYITWLISGLMIASLVVMSVFPLDQVVTSQGRMASTDATLVVQPLETSIIRSIDVHEGDFVRKGQVLAHLDPTVTDADVQNMRVQVQAYGAQVDRLTAEADGRDYTPDATVPASVQEAAAFLRRRAEFTAKLENYDKQMAGARAEMQGNLADAAMYAARARVASDVHAMRLRLQRDQVGSRLSTLSAQNDLMEVERAQIAAQQAAGGARARLEATTAERDGFIQNWKATVYQDLSTAQHRLADAQDDSRKAGLRRSLVVMRADRDAVVLSIAGLSVGSVMQSGNQLMTLVPADSGLEVDTAVRGSDVGFIRPGDHVLLKFATFPYTQYGGAEGTVRVISADSFAPADGAQTGAGAGAQGVHANAGGMDAFYRVRVRVDRYTLHDVPPFFHPQPGMPVEADIHVGRRTMMQYLLNRLVPTLTDGMREP</sequence>
<evidence type="ECO:0000313" key="12">
    <source>
        <dbReference type="Proteomes" id="UP000561066"/>
    </source>
</evidence>
<evidence type="ECO:0000256" key="2">
    <source>
        <dbReference type="ARBA" id="ARBA00009477"/>
    </source>
</evidence>
<reference evidence="11 12" key="1">
    <citation type="submission" date="2020-04" db="EMBL/GenBank/DDBJ databases">
        <title>Description of novel Gluconacetobacter.</title>
        <authorList>
            <person name="Sombolestani A."/>
        </authorList>
    </citation>
    <scope>NUCLEOTIDE SEQUENCE [LARGE SCALE GENOMIC DNA]</scope>
    <source>
        <strain evidence="11 12">LMG 21312</strain>
    </source>
</reference>
<keyword evidence="8 9" id="KW-0472">Membrane</keyword>
<evidence type="ECO:0000256" key="4">
    <source>
        <dbReference type="ARBA" id="ARBA00022475"/>
    </source>
</evidence>
<name>A0A7W4J7E7_9PROT</name>
<organism evidence="11 12">
    <name type="scientific">Gluconacetobacter johannae</name>
    <dbReference type="NCBI Taxonomy" id="112140"/>
    <lineage>
        <taxon>Bacteria</taxon>
        <taxon>Pseudomonadati</taxon>
        <taxon>Pseudomonadota</taxon>
        <taxon>Alphaproteobacteria</taxon>
        <taxon>Acetobacterales</taxon>
        <taxon>Acetobacteraceae</taxon>
        <taxon>Gluconacetobacter</taxon>
    </lineage>
</organism>
<evidence type="ECO:0000256" key="7">
    <source>
        <dbReference type="ARBA" id="ARBA00022989"/>
    </source>
</evidence>
<proteinExistence type="inferred from homology"/>
<gene>
    <name evidence="11" type="ORF">HLH21_09200</name>
</gene>
<evidence type="ECO:0000256" key="6">
    <source>
        <dbReference type="ARBA" id="ARBA00022692"/>
    </source>
</evidence>
<protein>
    <recommendedName>
        <fullName evidence="9">Membrane fusion protein (MFP) family protein</fullName>
    </recommendedName>
</protein>
<keyword evidence="6 9" id="KW-0812">Transmembrane</keyword>
<dbReference type="GO" id="GO:0005886">
    <property type="term" value="C:plasma membrane"/>
    <property type="evidence" value="ECO:0007669"/>
    <property type="project" value="UniProtKB-SubCell"/>
</dbReference>
<dbReference type="PANTHER" id="PTHR30386:SF26">
    <property type="entry name" value="TRANSPORT PROTEIN COMB"/>
    <property type="match status" value="1"/>
</dbReference>
<keyword evidence="4 9" id="KW-1003">Cell membrane</keyword>
<dbReference type="RefSeq" id="WP_182943468.1">
    <property type="nucleotide sequence ID" value="NZ_JABEQH010000011.1"/>
</dbReference>
<accession>A0A7W4J7E7</accession>
<dbReference type="EMBL" id="JABEQH010000011">
    <property type="protein sequence ID" value="MBB2176105.1"/>
    <property type="molecule type" value="Genomic_DNA"/>
</dbReference>
<dbReference type="NCBIfam" id="TIGR01843">
    <property type="entry name" value="type_I_hlyD"/>
    <property type="match status" value="1"/>
</dbReference>
<dbReference type="Proteomes" id="UP000561066">
    <property type="component" value="Unassembled WGS sequence"/>
</dbReference>
<dbReference type="InterPro" id="IPR010129">
    <property type="entry name" value="T1SS_HlyD"/>
</dbReference>
<dbReference type="Gene3D" id="2.40.30.170">
    <property type="match status" value="1"/>
</dbReference>
<keyword evidence="5 9" id="KW-0997">Cell inner membrane</keyword>
<feature type="domain" description="AprE-like beta-barrel" evidence="10">
    <location>
        <begin position="351"/>
        <end position="400"/>
    </location>
</feature>
<keyword evidence="7 9" id="KW-1133">Transmembrane helix</keyword>
<dbReference type="PANTHER" id="PTHR30386">
    <property type="entry name" value="MEMBRANE FUSION SUBUNIT OF EMRAB-TOLC MULTIDRUG EFFLUX PUMP"/>
    <property type="match status" value="1"/>
</dbReference>
<evidence type="ECO:0000256" key="9">
    <source>
        <dbReference type="RuleBase" id="RU365093"/>
    </source>
</evidence>
<dbReference type="GO" id="GO:0015031">
    <property type="term" value="P:protein transport"/>
    <property type="evidence" value="ECO:0007669"/>
    <property type="project" value="InterPro"/>
</dbReference>
<evidence type="ECO:0000256" key="5">
    <source>
        <dbReference type="ARBA" id="ARBA00022519"/>
    </source>
</evidence>
<dbReference type="InterPro" id="IPR058982">
    <property type="entry name" value="Beta-barrel_AprE"/>
</dbReference>